<keyword evidence="4" id="KW-0687">Ribonucleoprotein</keyword>
<dbReference type="GO" id="GO:0016747">
    <property type="term" value="F:acyltransferase activity, transferring groups other than amino-acyl groups"/>
    <property type="evidence" value="ECO:0007669"/>
    <property type="project" value="InterPro"/>
</dbReference>
<reference evidence="4 5" key="1">
    <citation type="submission" date="2018-11" db="EMBL/GenBank/DDBJ databases">
        <title>Sequencing the genomes of 1000 actinobacteria strains.</title>
        <authorList>
            <person name="Klenk H.-P."/>
        </authorList>
    </citation>
    <scope>NUCLEOTIDE SEQUENCE [LARGE SCALE GENOMIC DNA]</scope>
    <source>
        <strain evidence="4 5">DSM 44254</strain>
    </source>
</reference>
<dbReference type="EMBL" id="RJKE01000001">
    <property type="protein sequence ID" value="ROO87798.1"/>
    <property type="molecule type" value="Genomic_DNA"/>
</dbReference>
<dbReference type="SUPFAM" id="SSF55729">
    <property type="entry name" value="Acyl-CoA N-acyltransferases (Nat)"/>
    <property type="match status" value="1"/>
</dbReference>
<dbReference type="InterPro" id="IPR000182">
    <property type="entry name" value="GNAT_dom"/>
</dbReference>
<keyword evidence="1" id="KW-0808">Transferase</keyword>
<dbReference type="InterPro" id="IPR050832">
    <property type="entry name" value="Bact_Acetyltransf"/>
</dbReference>
<dbReference type="RefSeq" id="WP_123667035.1">
    <property type="nucleotide sequence ID" value="NZ_RJKE01000001.1"/>
</dbReference>
<organism evidence="4 5">
    <name type="scientific">Actinocorallia herbida</name>
    <dbReference type="NCBI Taxonomy" id="58109"/>
    <lineage>
        <taxon>Bacteria</taxon>
        <taxon>Bacillati</taxon>
        <taxon>Actinomycetota</taxon>
        <taxon>Actinomycetes</taxon>
        <taxon>Streptosporangiales</taxon>
        <taxon>Thermomonosporaceae</taxon>
        <taxon>Actinocorallia</taxon>
    </lineage>
</organism>
<dbReference type="PANTHER" id="PTHR43877">
    <property type="entry name" value="AMINOALKYLPHOSPHONATE N-ACETYLTRANSFERASE-RELATED-RELATED"/>
    <property type="match status" value="1"/>
</dbReference>
<dbReference type="AlphaFoldDB" id="A0A3N1D404"/>
<protein>
    <submittedName>
        <fullName evidence="4">Ribosomal protein S18 acetylase RimI-like enzyme</fullName>
    </submittedName>
</protein>
<name>A0A3N1D404_9ACTN</name>
<proteinExistence type="predicted"/>
<gene>
    <name evidence="4" type="ORF">EDD29_5440</name>
</gene>
<dbReference type="InterPro" id="IPR016181">
    <property type="entry name" value="Acyl_CoA_acyltransferase"/>
</dbReference>
<sequence>MAVKVGPLVADEALVELWDALDSESTFMLAAPGERGAELPRSSFRVVDWDGPVATGLADVQVMPFARVRHRGQLRMGVRASHQGRGVGRRLLEAAVEHARHAGLRKVELTVRVDNARAISLYRSVGFQVEGLRRASMAVDGDLVDEHFMALILH</sequence>
<keyword evidence="4" id="KW-0689">Ribosomal protein</keyword>
<dbReference type="Proteomes" id="UP000272400">
    <property type="component" value="Unassembled WGS sequence"/>
</dbReference>
<dbReference type="PROSITE" id="PS51186">
    <property type="entry name" value="GNAT"/>
    <property type="match status" value="1"/>
</dbReference>
<feature type="domain" description="N-acetyltransferase" evidence="3">
    <location>
        <begin position="3"/>
        <end position="150"/>
    </location>
</feature>
<evidence type="ECO:0000256" key="2">
    <source>
        <dbReference type="ARBA" id="ARBA00023315"/>
    </source>
</evidence>
<accession>A0A3N1D404</accession>
<dbReference type="GO" id="GO:0005840">
    <property type="term" value="C:ribosome"/>
    <property type="evidence" value="ECO:0007669"/>
    <property type="project" value="UniProtKB-KW"/>
</dbReference>
<dbReference type="Pfam" id="PF00583">
    <property type="entry name" value="Acetyltransf_1"/>
    <property type="match status" value="1"/>
</dbReference>
<dbReference type="CDD" id="cd04301">
    <property type="entry name" value="NAT_SF"/>
    <property type="match status" value="1"/>
</dbReference>
<dbReference type="Gene3D" id="3.40.630.30">
    <property type="match status" value="1"/>
</dbReference>
<evidence type="ECO:0000259" key="3">
    <source>
        <dbReference type="PROSITE" id="PS51186"/>
    </source>
</evidence>
<evidence type="ECO:0000256" key="1">
    <source>
        <dbReference type="ARBA" id="ARBA00022679"/>
    </source>
</evidence>
<dbReference type="OrthoDB" id="9814648at2"/>
<evidence type="ECO:0000313" key="4">
    <source>
        <dbReference type="EMBL" id="ROO87798.1"/>
    </source>
</evidence>
<keyword evidence="5" id="KW-1185">Reference proteome</keyword>
<evidence type="ECO:0000313" key="5">
    <source>
        <dbReference type="Proteomes" id="UP000272400"/>
    </source>
</evidence>
<comment type="caution">
    <text evidence="4">The sequence shown here is derived from an EMBL/GenBank/DDBJ whole genome shotgun (WGS) entry which is preliminary data.</text>
</comment>
<keyword evidence="2" id="KW-0012">Acyltransferase</keyword>